<accession>A0ABS1JCA1</accession>
<dbReference type="RefSeq" id="WP_201636347.1">
    <property type="nucleotide sequence ID" value="NZ_JAEQNB010000004.1"/>
</dbReference>
<reference evidence="1 2" key="1">
    <citation type="submission" date="2021-01" db="EMBL/GenBank/DDBJ databases">
        <title>Tumebacillus sp. strain ITR2 16S ribosomal RNA gene Genome sequencing and assembly.</title>
        <authorList>
            <person name="Kang M."/>
        </authorList>
    </citation>
    <scope>NUCLEOTIDE SEQUENCE [LARGE SCALE GENOMIC DNA]</scope>
    <source>
        <strain evidence="1 2">ITR2</strain>
    </source>
</reference>
<name>A0ABS1JCA1_9BACL</name>
<sequence length="70" mass="7827">MDLSQLFKGQKLKMKCPACETSFDAPAEKVMKEGSVIDCPGCNKGITISHDDASFKELKKSLDELKKMFR</sequence>
<evidence type="ECO:0000313" key="1">
    <source>
        <dbReference type="EMBL" id="MBL0387902.1"/>
    </source>
</evidence>
<dbReference type="Proteomes" id="UP000602284">
    <property type="component" value="Unassembled WGS sequence"/>
</dbReference>
<proteinExistence type="predicted"/>
<gene>
    <name evidence="1" type="ORF">JJB07_14775</name>
</gene>
<comment type="caution">
    <text evidence="1">The sequence shown here is derived from an EMBL/GenBank/DDBJ whole genome shotgun (WGS) entry which is preliminary data.</text>
</comment>
<organism evidence="1 2">
    <name type="scientific">Tumebacillus amylolyticus</name>
    <dbReference type="NCBI Taxonomy" id="2801339"/>
    <lineage>
        <taxon>Bacteria</taxon>
        <taxon>Bacillati</taxon>
        <taxon>Bacillota</taxon>
        <taxon>Bacilli</taxon>
        <taxon>Bacillales</taxon>
        <taxon>Alicyclobacillaceae</taxon>
        <taxon>Tumebacillus</taxon>
    </lineage>
</organism>
<evidence type="ECO:0008006" key="3">
    <source>
        <dbReference type="Google" id="ProtNLM"/>
    </source>
</evidence>
<protein>
    <recommendedName>
        <fullName evidence="3">Transcription factor zinc-finger domain-containing protein</fullName>
    </recommendedName>
</protein>
<dbReference type="Gene3D" id="2.20.28.160">
    <property type="match status" value="1"/>
</dbReference>
<evidence type="ECO:0000313" key="2">
    <source>
        <dbReference type="Proteomes" id="UP000602284"/>
    </source>
</evidence>
<keyword evidence="2" id="KW-1185">Reference proteome</keyword>
<dbReference type="EMBL" id="JAEQNB010000004">
    <property type="protein sequence ID" value="MBL0387902.1"/>
    <property type="molecule type" value="Genomic_DNA"/>
</dbReference>